<evidence type="ECO:0000256" key="9">
    <source>
        <dbReference type="SAM" id="SignalP"/>
    </source>
</evidence>
<protein>
    <recommendedName>
        <fullName evidence="8">Peptidoglycan-associated lipoprotein</fullName>
        <shortName evidence="8">PAL</shortName>
    </recommendedName>
</protein>
<evidence type="ECO:0000256" key="2">
    <source>
        <dbReference type="ARBA" id="ARBA00022729"/>
    </source>
</evidence>
<evidence type="ECO:0000256" key="5">
    <source>
        <dbReference type="ARBA" id="ARBA00023237"/>
    </source>
</evidence>
<keyword evidence="7 8" id="KW-0131">Cell cycle</keyword>
<evidence type="ECO:0000256" key="3">
    <source>
        <dbReference type="ARBA" id="ARBA00023136"/>
    </source>
</evidence>
<dbReference type="InterPro" id="IPR006665">
    <property type="entry name" value="OmpA-like"/>
</dbReference>
<evidence type="ECO:0000256" key="1">
    <source>
        <dbReference type="ARBA" id="ARBA00022618"/>
    </source>
</evidence>
<evidence type="ECO:0000313" key="11">
    <source>
        <dbReference type="EMBL" id="MDQ7248382.1"/>
    </source>
</evidence>
<sequence>MPVRILPALGAGLMLAACVSNGAPGQDATEGVVSAGALTPGSIEDEPCGFGNIGNTLNFTTDSAVLTAEAQKYAQRQACWIQLYPQHNLTIEGHADERGTREYNLALGDRRAQAVMDYFVALGIDRKRLKAISYGKERPTCTEPTEACWSQNRRTVTTLDD</sequence>
<evidence type="ECO:0000313" key="12">
    <source>
        <dbReference type="Proteomes" id="UP001230156"/>
    </source>
</evidence>
<keyword evidence="12" id="KW-1185">Reference proteome</keyword>
<evidence type="ECO:0000256" key="8">
    <source>
        <dbReference type="HAMAP-Rule" id="MF_02204"/>
    </source>
</evidence>
<dbReference type="HAMAP" id="MF_02204">
    <property type="entry name" value="Pal"/>
    <property type="match status" value="1"/>
</dbReference>
<comment type="subunit">
    <text evidence="8">The Tol-Pal system is composed of five core proteins: the inner membrane proteins TolA, TolQ and TolR, the periplasmic protein TolB and the outer membrane protein Pal. They form a network linking the inner and outer membranes and the peptidoglycan layer.</text>
</comment>
<name>A0ABU0YMD0_9PROT</name>
<feature type="chain" id="PRO_5047454118" description="Peptidoglycan-associated lipoprotein" evidence="9">
    <location>
        <begin position="23"/>
        <end position="161"/>
    </location>
</feature>
<dbReference type="Gene3D" id="3.30.1330.60">
    <property type="entry name" value="OmpA-like domain"/>
    <property type="match status" value="1"/>
</dbReference>
<keyword evidence="3 8" id="KW-0472">Membrane</keyword>
<dbReference type="RefSeq" id="WP_379955857.1">
    <property type="nucleotide sequence ID" value="NZ_JAUYVI010000004.1"/>
</dbReference>
<keyword evidence="6 8" id="KW-0449">Lipoprotein</keyword>
<gene>
    <name evidence="8 11" type="primary">pal</name>
    <name evidence="11" type="ORF">Q8A70_11930</name>
</gene>
<comment type="function">
    <text evidence="8">Part of the Tol-Pal system, which plays a role in outer membrane invagination during cell division and is important for maintaining outer membrane integrity.</text>
</comment>
<dbReference type="InterPro" id="IPR039001">
    <property type="entry name" value="Pal"/>
</dbReference>
<keyword evidence="4 8" id="KW-0564">Palmitate</keyword>
<keyword evidence="5 8" id="KW-0998">Cell outer membrane</keyword>
<comment type="caution">
    <text evidence="11">The sequence shown here is derived from an EMBL/GenBank/DDBJ whole genome shotgun (WGS) entry which is preliminary data.</text>
</comment>
<evidence type="ECO:0000256" key="4">
    <source>
        <dbReference type="ARBA" id="ARBA00023139"/>
    </source>
</evidence>
<evidence type="ECO:0000256" key="6">
    <source>
        <dbReference type="ARBA" id="ARBA00023288"/>
    </source>
</evidence>
<dbReference type="SUPFAM" id="SSF103088">
    <property type="entry name" value="OmpA-like"/>
    <property type="match status" value="1"/>
</dbReference>
<dbReference type="InterPro" id="IPR050330">
    <property type="entry name" value="Bact_OuterMem_StrucFunc"/>
</dbReference>
<dbReference type="PANTHER" id="PTHR30329:SF21">
    <property type="entry name" value="LIPOPROTEIN YIAD-RELATED"/>
    <property type="match status" value="1"/>
</dbReference>
<feature type="signal peptide" evidence="9">
    <location>
        <begin position="1"/>
        <end position="22"/>
    </location>
</feature>
<feature type="domain" description="OmpA-like" evidence="10">
    <location>
        <begin position="46"/>
        <end position="161"/>
    </location>
</feature>
<comment type="similarity">
    <text evidence="8">Belongs to the Pal lipoprotein family.</text>
</comment>
<keyword evidence="1 8" id="KW-0132">Cell division</keyword>
<dbReference type="CDD" id="cd07185">
    <property type="entry name" value="OmpA_C-like"/>
    <property type="match status" value="1"/>
</dbReference>
<accession>A0ABU0YMD0</accession>
<dbReference type="InterPro" id="IPR014169">
    <property type="entry name" value="Pal_lipo_C"/>
</dbReference>
<dbReference type="InterPro" id="IPR036737">
    <property type="entry name" value="OmpA-like_sf"/>
</dbReference>
<comment type="subcellular location">
    <subcellularLocation>
        <location evidence="8">Cell outer membrane</location>
        <topology evidence="8">Lipid-anchor</topology>
    </subcellularLocation>
</comment>
<dbReference type="Proteomes" id="UP001230156">
    <property type="component" value="Unassembled WGS sequence"/>
</dbReference>
<dbReference type="PRINTS" id="PR01021">
    <property type="entry name" value="OMPADOMAIN"/>
</dbReference>
<evidence type="ECO:0000256" key="7">
    <source>
        <dbReference type="ARBA" id="ARBA00023306"/>
    </source>
</evidence>
<reference evidence="12" key="1">
    <citation type="submission" date="2023-08" db="EMBL/GenBank/DDBJ databases">
        <title>Rhodospirillaceae gen. nov., a novel taxon isolated from the Yangtze River Yuezi River estuary sludge.</title>
        <authorList>
            <person name="Ruan L."/>
        </authorList>
    </citation>
    <scope>NUCLEOTIDE SEQUENCE [LARGE SCALE GENOMIC DNA]</scope>
    <source>
        <strain evidence="12">R-7</strain>
    </source>
</reference>
<dbReference type="PROSITE" id="PS51123">
    <property type="entry name" value="OMPA_2"/>
    <property type="match status" value="1"/>
</dbReference>
<evidence type="ECO:0000259" key="10">
    <source>
        <dbReference type="PROSITE" id="PS51123"/>
    </source>
</evidence>
<keyword evidence="2 8" id="KW-0732">Signal</keyword>
<dbReference type="EMBL" id="JAUYVI010000004">
    <property type="protein sequence ID" value="MDQ7248382.1"/>
    <property type="molecule type" value="Genomic_DNA"/>
</dbReference>
<dbReference type="PANTHER" id="PTHR30329">
    <property type="entry name" value="STATOR ELEMENT OF FLAGELLAR MOTOR COMPLEX"/>
    <property type="match status" value="1"/>
</dbReference>
<proteinExistence type="inferred from homology"/>
<dbReference type="PROSITE" id="PS51257">
    <property type="entry name" value="PROKAR_LIPOPROTEIN"/>
    <property type="match status" value="1"/>
</dbReference>
<dbReference type="Pfam" id="PF00691">
    <property type="entry name" value="OmpA"/>
    <property type="match status" value="1"/>
</dbReference>
<organism evidence="11 12">
    <name type="scientific">Dongia sedimenti</name>
    <dbReference type="NCBI Taxonomy" id="3064282"/>
    <lineage>
        <taxon>Bacteria</taxon>
        <taxon>Pseudomonadati</taxon>
        <taxon>Pseudomonadota</taxon>
        <taxon>Alphaproteobacteria</taxon>
        <taxon>Rhodospirillales</taxon>
        <taxon>Dongiaceae</taxon>
        <taxon>Dongia</taxon>
    </lineage>
</organism>
<dbReference type="InterPro" id="IPR006664">
    <property type="entry name" value="OMP_bac"/>
</dbReference>
<dbReference type="NCBIfam" id="TIGR02802">
    <property type="entry name" value="Pal_lipo"/>
    <property type="match status" value="1"/>
</dbReference>